<keyword evidence="1" id="KW-0732">Signal</keyword>
<feature type="signal peptide" evidence="1">
    <location>
        <begin position="1"/>
        <end position="26"/>
    </location>
</feature>
<dbReference type="GeneID" id="111104630"/>
<evidence type="ECO:0000313" key="2">
    <source>
        <dbReference type="Proteomes" id="UP000694844"/>
    </source>
</evidence>
<gene>
    <name evidence="4" type="primary">LOC111104630</name>
    <name evidence="3" type="synonym">LOC111102044</name>
</gene>
<keyword evidence="2" id="KW-1185">Reference proteome</keyword>
<dbReference type="Proteomes" id="UP000694844">
    <property type="component" value="Chromosome 1"/>
</dbReference>
<protein>
    <submittedName>
        <fullName evidence="3">Uncharacterized protein LOC111102044</fullName>
    </submittedName>
    <submittedName>
        <fullName evidence="4">Uncharacterized protein LOC111104630</fullName>
    </submittedName>
</protein>
<reference evidence="2" key="1">
    <citation type="submission" date="2024-06" db="UniProtKB">
        <authorList>
            <consortium name="RefSeq"/>
        </authorList>
    </citation>
    <scope>NUCLEOTIDE SEQUENCE [LARGE SCALE GENOMIC DNA]</scope>
</reference>
<evidence type="ECO:0000256" key="1">
    <source>
        <dbReference type="SAM" id="SignalP"/>
    </source>
</evidence>
<name>A0A8B8AUN7_CRAVI</name>
<feature type="chain" id="PRO_5044665911" evidence="1">
    <location>
        <begin position="27"/>
        <end position="150"/>
    </location>
</feature>
<dbReference type="AlphaFoldDB" id="A0A8B8AUN7"/>
<evidence type="ECO:0000313" key="3">
    <source>
        <dbReference type="RefSeq" id="XP_022290408.1"/>
    </source>
</evidence>
<dbReference type="RefSeq" id="XP_022294393.1">
    <property type="nucleotide sequence ID" value="XM_022438685.1"/>
</dbReference>
<dbReference type="KEGG" id="cvn:111102044"/>
<evidence type="ECO:0000313" key="4">
    <source>
        <dbReference type="RefSeq" id="XP_022294393.1"/>
    </source>
</evidence>
<accession>A0A8B8AUN7</accession>
<proteinExistence type="predicted"/>
<dbReference type="RefSeq" id="XP_022290408.1">
    <property type="nucleotide sequence ID" value="XM_022434700.1"/>
</dbReference>
<organism evidence="2 4">
    <name type="scientific">Crassostrea virginica</name>
    <name type="common">Eastern oyster</name>
    <dbReference type="NCBI Taxonomy" id="6565"/>
    <lineage>
        <taxon>Eukaryota</taxon>
        <taxon>Metazoa</taxon>
        <taxon>Spiralia</taxon>
        <taxon>Lophotrochozoa</taxon>
        <taxon>Mollusca</taxon>
        <taxon>Bivalvia</taxon>
        <taxon>Autobranchia</taxon>
        <taxon>Pteriomorphia</taxon>
        <taxon>Ostreida</taxon>
        <taxon>Ostreoidea</taxon>
        <taxon>Ostreidae</taxon>
        <taxon>Crassostrea</taxon>
    </lineage>
</organism>
<sequence length="150" mass="17348">MWSYKSCQYYVCYLVMILVLVSSTHSHPSNPRTKGHNIDKHVLQRYLQMRTLANHKVQTFKNINDFRQTLDKLEHIYSHKDKYSILKRLARDKRDAVGFAGTDILDRLLSRLLQSGGSDQAATFRPSFPRGRLSVNTNFDTLRGQMQSSG</sequence>
<reference evidence="3 4" key="2">
    <citation type="submission" date="2025-04" db="UniProtKB">
        <authorList>
            <consortium name="RefSeq"/>
        </authorList>
    </citation>
    <scope>IDENTIFICATION</scope>
    <source>
        <tissue evidence="3 4">Whole sample</tissue>
    </source>
</reference>
<dbReference type="OrthoDB" id="6147406at2759"/>
<dbReference type="KEGG" id="cvn:111104630"/>